<dbReference type="Gene3D" id="3.60.15.10">
    <property type="entry name" value="Ribonuclease Z/Hydroxyacylglutathione hydrolase-like"/>
    <property type="match status" value="1"/>
</dbReference>
<proteinExistence type="predicted"/>
<dbReference type="EMBL" id="UINC01005186">
    <property type="protein sequence ID" value="SVA19673.1"/>
    <property type="molecule type" value="Genomic_DNA"/>
</dbReference>
<dbReference type="InterPro" id="IPR001279">
    <property type="entry name" value="Metallo-B-lactamas"/>
</dbReference>
<dbReference type="PANTHER" id="PTHR42951">
    <property type="entry name" value="METALLO-BETA-LACTAMASE DOMAIN-CONTAINING"/>
    <property type="match status" value="1"/>
</dbReference>
<dbReference type="InterPro" id="IPR036866">
    <property type="entry name" value="RibonucZ/Hydroxyglut_hydro"/>
</dbReference>
<dbReference type="AlphaFoldDB" id="A0A381TZP3"/>
<dbReference type="PANTHER" id="PTHR42951:SF4">
    <property type="entry name" value="ACYL-COENZYME A THIOESTERASE MBLAC2"/>
    <property type="match status" value="1"/>
</dbReference>
<dbReference type="CDD" id="cd16282">
    <property type="entry name" value="metallo-hydrolase-like_MBL-fold"/>
    <property type="match status" value="1"/>
</dbReference>
<sequence>MKNLMRYAFLTVVFVFTAVTTAQAQGSLSIEQVKDGLYSISGSGGNVGIRVTTEGVILIDDKFPRNFAEIQELVSQVSDQPVRYVLNTHHHGDHSGGNIEYINISEIIAHQNARDNMVRGNQDAPPRLVFTDQTAVYLGGVEVRAFYMGRGHTNGDAVIYFPDLQTVHGGDLLHTIAPFIDYANGGSSKGWVSTMNNILSLDFDTAIPGHGDVMNRNDVVAFRNQMEAVRARMAELIRSGMAKNEASERIRTSDLSWTMQADGLFMQRSIPGFYDEIAAELGR</sequence>
<reference evidence="2" key="1">
    <citation type="submission" date="2018-05" db="EMBL/GenBank/DDBJ databases">
        <authorList>
            <person name="Lanie J.A."/>
            <person name="Ng W.-L."/>
            <person name="Kazmierczak K.M."/>
            <person name="Andrzejewski T.M."/>
            <person name="Davidsen T.M."/>
            <person name="Wayne K.J."/>
            <person name="Tettelin H."/>
            <person name="Glass J.I."/>
            <person name="Rusch D."/>
            <person name="Podicherti R."/>
            <person name="Tsui H.-C.T."/>
            <person name="Winkler M.E."/>
        </authorList>
    </citation>
    <scope>NUCLEOTIDE SEQUENCE</scope>
</reference>
<evidence type="ECO:0000259" key="1">
    <source>
        <dbReference type="SMART" id="SM00849"/>
    </source>
</evidence>
<dbReference type="InterPro" id="IPR050855">
    <property type="entry name" value="NDM-1-like"/>
</dbReference>
<dbReference type="Pfam" id="PF00753">
    <property type="entry name" value="Lactamase_B"/>
    <property type="match status" value="1"/>
</dbReference>
<dbReference type="SMART" id="SM00849">
    <property type="entry name" value="Lactamase_B"/>
    <property type="match status" value="1"/>
</dbReference>
<dbReference type="SUPFAM" id="SSF56281">
    <property type="entry name" value="Metallo-hydrolase/oxidoreductase"/>
    <property type="match status" value="1"/>
</dbReference>
<protein>
    <recommendedName>
        <fullName evidence="1">Metallo-beta-lactamase domain-containing protein</fullName>
    </recommendedName>
</protein>
<feature type="domain" description="Metallo-beta-lactamase" evidence="1">
    <location>
        <begin position="44"/>
        <end position="210"/>
    </location>
</feature>
<evidence type="ECO:0000313" key="2">
    <source>
        <dbReference type="EMBL" id="SVA19673.1"/>
    </source>
</evidence>
<gene>
    <name evidence="2" type="ORF">METZ01_LOCUS72527</name>
</gene>
<accession>A0A381TZP3</accession>
<name>A0A381TZP3_9ZZZZ</name>
<organism evidence="2">
    <name type="scientific">marine metagenome</name>
    <dbReference type="NCBI Taxonomy" id="408172"/>
    <lineage>
        <taxon>unclassified sequences</taxon>
        <taxon>metagenomes</taxon>
        <taxon>ecological metagenomes</taxon>
    </lineage>
</organism>